<protein>
    <submittedName>
        <fullName evidence="1">Uncharacterized protein</fullName>
    </submittedName>
</protein>
<dbReference type="Proteomes" id="UP000805193">
    <property type="component" value="Unassembled WGS sequence"/>
</dbReference>
<keyword evidence="2" id="KW-1185">Reference proteome</keyword>
<evidence type="ECO:0000313" key="1">
    <source>
        <dbReference type="EMBL" id="KAG0427720.1"/>
    </source>
</evidence>
<reference evidence="1 2" key="1">
    <citation type="journal article" date="2020" name="Cell">
        <title>Large-Scale Comparative Analyses of Tick Genomes Elucidate Their Genetic Diversity and Vector Capacities.</title>
        <authorList>
            <consortium name="Tick Genome and Microbiome Consortium (TIGMIC)"/>
            <person name="Jia N."/>
            <person name="Wang J."/>
            <person name="Shi W."/>
            <person name="Du L."/>
            <person name="Sun Y."/>
            <person name="Zhan W."/>
            <person name="Jiang J.F."/>
            <person name="Wang Q."/>
            <person name="Zhang B."/>
            <person name="Ji P."/>
            <person name="Bell-Sakyi L."/>
            <person name="Cui X.M."/>
            <person name="Yuan T.T."/>
            <person name="Jiang B.G."/>
            <person name="Yang W.F."/>
            <person name="Lam T.T."/>
            <person name="Chang Q.C."/>
            <person name="Ding S.J."/>
            <person name="Wang X.J."/>
            <person name="Zhu J.G."/>
            <person name="Ruan X.D."/>
            <person name="Zhao L."/>
            <person name="Wei J.T."/>
            <person name="Ye R.Z."/>
            <person name="Que T.C."/>
            <person name="Du C.H."/>
            <person name="Zhou Y.H."/>
            <person name="Cheng J.X."/>
            <person name="Dai P.F."/>
            <person name="Guo W.B."/>
            <person name="Han X.H."/>
            <person name="Huang E.J."/>
            <person name="Li L.F."/>
            <person name="Wei W."/>
            <person name="Gao Y.C."/>
            <person name="Liu J.Z."/>
            <person name="Shao H.Z."/>
            <person name="Wang X."/>
            <person name="Wang C.C."/>
            <person name="Yang T.C."/>
            <person name="Huo Q.B."/>
            <person name="Li W."/>
            <person name="Chen H.Y."/>
            <person name="Chen S.E."/>
            <person name="Zhou L.G."/>
            <person name="Ni X.B."/>
            <person name="Tian J.H."/>
            <person name="Sheng Y."/>
            <person name="Liu T."/>
            <person name="Pan Y.S."/>
            <person name="Xia L.Y."/>
            <person name="Li J."/>
            <person name="Zhao F."/>
            <person name="Cao W.C."/>
        </authorList>
    </citation>
    <scope>NUCLEOTIDE SEQUENCE [LARGE SCALE GENOMIC DNA]</scope>
    <source>
        <strain evidence="1">Iper-2018</strain>
    </source>
</reference>
<sequence length="142" mass="16132">MTADTSFTEFVDFALGTDRFPHQSEGESLPVSRRGFRILLKAMEMFKDSEFLVRYCFTEATVTGLLKFLSLKGCENRRSLPLPPMLQLLVVLQYYSAGTFRCSVTGDLANVPQPAVCRFFWAIVATHRQHFVSPIRPLDYLG</sequence>
<name>A0AC60Q2J8_IXOPE</name>
<gene>
    <name evidence="1" type="ORF">HPB47_025245</name>
</gene>
<organism evidence="1 2">
    <name type="scientific">Ixodes persulcatus</name>
    <name type="common">Taiga tick</name>
    <dbReference type="NCBI Taxonomy" id="34615"/>
    <lineage>
        <taxon>Eukaryota</taxon>
        <taxon>Metazoa</taxon>
        <taxon>Ecdysozoa</taxon>
        <taxon>Arthropoda</taxon>
        <taxon>Chelicerata</taxon>
        <taxon>Arachnida</taxon>
        <taxon>Acari</taxon>
        <taxon>Parasitiformes</taxon>
        <taxon>Ixodida</taxon>
        <taxon>Ixodoidea</taxon>
        <taxon>Ixodidae</taxon>
        <taxon>Ixodinae</taxon>
        <taxon>Ixodes</taxon>
    </lineage>
</organism>
<accession>A0AC60Q2J8</accession>
<dbReference type="EMBL" id="JABSTQ010009598">
    <property type="protein sequence ID" value="KAG0427720.1"/>
    <property type="molecule type" value="Genomic_DNA"/>
</dbReference>
<comment type="caution">
    <text evidence="1">The sequence shown here is derived from an EMBL/GenBank/DDBJ whole genome shotgun (WGS) entry which is preliminary data.</text>
</comment>
<proteinExistence type="predicted"/>
<evidence type="ECO:0000313" key="2">
    <source>
        <dbReference type="Proteomes" id="UP000805193"/>
    </source>
</evidence>